<feature type="compositionally biased region" description="Low complexity" evidence="1">
    <location>
        <begin position="60"/>
        <end position="69"/>
    </location>
</feature>
<proteinExistence type="predicted"/>
<evidence type="ECO:0000313" key="2">
    <source>
        <dbReference type="EMBL" id="JAE28670.1"/>
    </source>
</evidence>
<feature type="region of interest" description="Disordered" evidence="1">
    <location>
        <begin position="51"/>
        <end position="78"/>
    </location>
</feature>
<name>A0A0A9GUJ2_ARUDO</name>
<organism evidence="2">
    <name type="scientific">Arundo donax</name>
    <name type="common">Giant reed</name>
    <name type="synonym">Donax arundinaceus</name>
    <dbReference type="NCBI Taxonomy" id="35708"/>
    <lineage>
        <taxon>Eukaryota</taxon>
        <taxon>Viridiplantae</taxon>
        <taxon>Streptophyta</taxon>
        <taxon>Embryophyta</taxon>
        <taxon>Tracheophyta</taxon>
        <taxon>Spermatophyta</taxon>
        <taxon>Magnoliopsida</taxon>
        <taxon>Liliopsida</taxon>
        <taxon>Poales</taxon>
        <taxon>Poaceae</taxon>
        <taxon>PACMAD clade</taxon>
        <taxon>Arundinoideae</taxon>
        <taxon>Arundineae</taxon>
        <taxon>Arundo</taxon>
    </lineage>
</organism>
<dbReference type="AlphaFoldDB" id="A0A0A9GUJ2"/>
<reference evidence="2" key="1">
    <citation type="submission" date="2014-09" db="EMBL/GenBank/DDBJ databases">
        <authorList>
            <person name="Magalhaes I.L.F."/>
            <person name="Oliveira U."/>
            <person name="Santos F.R."/>
            <person name="Vidigal T.H.D.A."/>
            <person name="Brescovit A.D."/>
            <person name="Santos A.J."/>
        </authorList>
    </citation>
    <scope>NUCLEOTIDE SEQUENCE</scope>
    <source>
        <tissue evidence="2">Shoot tissue taken approximately 20 cm above the soil surface</tissue>
    </source>
</reference>
<sequence>MKSSNFLSGRGILVGPPSDAASPFPVAFVASFLPSPGSSLTSPERTLLRRFCRRRPLPAPSSSSSQGLGSRREGEGSGLGFWTCRRRLRRWRSRREGRPFFLRRLCGDGVSAGGGGGGGGGGLRVFSIGGRQASAPAAAAARWGGGPEEVVVA</sequence>
<evidence type="ECO:0000256" key="1">
    <source>
        <dbReference type="SAM" id="MobiDB-lite"/>
    </source>
</evidence>
<reference evidence="2" key="2">
    <citation type="journal article" date="2015" name="Data Brief">
        <title>Shoot transcriptome of the giant reed, Arundo donax.</title>
        <authorList>
            <person name="Barrero R.A."/>
            <person name="Guerrero F.D."/>
            <person name="Moolhuijzen P."/>
            <person name="Goolsby J.A."/>
            <person name="Tidwell J."/>
            <person name="Bellgard S.E."/>
            <person name="Bellgard M.I."/>
        </authorList>
    </citation>
    <scope>NUCLEOTIDE SEQUENCE</scope>
    <source>
        <tissue evidence="2">Shoot tissue taken approximately 20 cm above the soil surface</tissue>
    </source>
</reference>
<accession>A0A0A9GUJ2</accession>
<protein>
    <submittedName>
        <fullName evidence="2">Uncharacterized protein</fullName>
    </submittedName>
</protein>
<dbReference type="EMBL" id="GBRH01169226">
    <property type="protein sequence ID" value="JAE28670.1"/>
    <property type="molecule type" value="Transcribed_RNA"/>
</dbReference>